<comment type="caution">
    <text evidence="2">The sequence shown here is derived from an EMBL/GenBank/DDBJ whole genome shotgun (WGS) entry which is preliminary data.</text>
</comment>
<dbReference type="EMBL" id="LGUA01001859">
    <property type="protein sequence ID" value="OAX77972.1"/>
    <property type="molecule type" value="Genomic_DNA"/>
</dbReference>
<keyword evidence="3" id="KW-1185">Reference proteome</keyword>
<accession>A0A1B7NMF9</accession>
<protein>
    <submittedName>
        <fullName evidence="2">Uncharacterized protein</fullName>
    </submittedName>
</protein>
<sequence>MPSMHTMLSTMTPPPLLSVDPITFPSSPASMSRPKSAQNAVYEQQDFNLKEPHPHPHHNDHSRRLQQQYGLLRQPPSVELEMSDTVPLKSTPPVLFKNLPIEIHEAILDHLFGVRGSTLASLSPAISSPNSWSKALRHPRRKALSDLALVSSLWRPLVQERIYRHIQVKGTTDGLHGCAEWFLSHAFLSSSVRHIEIWVPVWGDRMPKGRPRHYHRPHHGDESSNLANVAAVLQATVSSFENTSSTINGSNSANFRFASRNATLQQIFSHVSYFFPHARILTLEGGHCKKPPMIRHFDNDPWGQSAEERLEVLPSIQTFVVRGAWNIMRDYQHWCNLAQALPNLCDWHCAYAKRKLEAHAMISKALANFPRTITRLDISLEGFYNNKNSQSRWFGTVHTEPHLCQLLGAIAPQLESLTFTGKVCAVLFTQARAAMLKSHSTSKLKSVDLVVKSCCRDQRLRSHPHSHSHDDGESSTTLPNDLSGVTNMNFIQSFEKLVLAAVRSLDAFTALNHVRIRFIDLDSTNNLGLLNPYFQLIDNKCIGLWSEPILETLYEVRQHAQFELLDDGILPQYGMNVQTGTRIFPRTRPLSIKASSYMIISDKSKL</sequence>
<gene>
    <name evidence="2" type="ORF">ACJ72_07723</name>
</gene>
<evidence type="ECO:0000313" key="2">
    <source>
        <dbReference type="EMBL" id="OAX77972.1"/>
    </source>
</evidence>
<dbReference type="Proteomes" id="UP000091918">
    <property type="component" value="Unassembled WGS sequence"/>
</dbReference>
<organism evidence="2 3">
    <name type="scientific">Emergomyces africanus</name>
    <dbReference type="NCBI Taxonomy" id="1955775"/>
    <lineage>
        <taxon>Eukaryota</taxon>
        <taxon>Fungi</taxon>
        <taxon>Dikarya</taxon>
        <taxon>Ascomycota</taxon>
        <taxon>Pezizomycotina</taxon>
        <taxon>Eurotiomycetes</taxon>
        <taxon>Eurotiomycetidae</taxon>
        <taxon>Onygenales</taxon>
        <taxon>Ajellomycetaceae</taxon>
        <taxon>Emergomyces</taxon>
    </lineage>
</organism>
<feature type="region of interest" description="Disordered" evidence="1">
    <location>
        <begin position="1"/>
        <end position="40"/>
    </location>
</feature>
<proteinExistence type="predicted"/>
<feature type="compositionally biased region" description="Polar residues" evidence="1">
    <location>
        <begin position="1"/>
        <end position="11"/>
    </location>
</feature>
<evidence type="ECO:0000313" key="3">
    <source>
        <dbReference type="Proteomes" id="UP000091918"/>
    </source>
</evidence>
<dbReference type="AlphaFoldDB" id="A0A1B7NMF9"/>
<reference evidence="2 3" key="1">
    <citation type="submission" date="2015-07" db="EMBL/GenBank/DDBJ databases">
        <title>Emmonsia species relationships and genome sequence.</title>
        <authorList>
            <person name="Cuomo C.A."/>
            <person name="Schwartz I.S."/>
            <person name="Kenyon C."/>
            <person name="de Hoog G.S."/>
            <person name="Govender N.P."/>
            <person name="Botha A."/>
            <person name="Moreno L."/>
            <person name="de Vries M."/>
            <person name="Munoz J.F."/>
            <person name="Stielow J.B."/>
        </authorList>
    </citation>
    <scope>NUCLEOTIDE SEQUENCE [LARGE SCALE GENOMIC DNA]</scope>
    <source>
        <strain evidence="2 3">CBS 136260</strain>
    </source>
</reference>
<name>A0A1B7NMF9_9EURO</name>
<evidence type="ECO:0000256" key="1">
    <source>
        <dbReference type="SAM" id="MobiDB-lite"/>
    </source>
</evidence>
<dbReference type="OrthoDB" id="5281682at2759"/>
<feature type="compositionally biased region" description="Polar residues" evidence="1">
    <location>
        <begin position="24"/>
        <end position="40"/>
    </location>
</feature>